<dbReference type="FunFam" id="1.20.58.1540:FF:000001">
    <property type="entry name" value="SRC kinase signaling inhibitor 1"/>
    <property type="match status" value="1"/>
</dbReference>
<feature type="compositionally biased region" description="Low complexity" evidence="7">
    <location>
        <begin position="1233"/>
        <end position="1255"/>
    </location>
</feature>
<proteinExistence type="predicted"/>
<feature type="region of interest" description="Disordered" evidence="7">
    <location>
        <begin position="1"/>
        <end position="78"/>
    </location>
</feature>
<feature type="compositionally biased region" description="Polar residues" evidence="7">
    <location>
        <begin position="1130"/>
        <end position="1143"/>
    </location>
</feature>
<keyword evidence="2" id="KW-0963">Cytoplasm</keyword>
<organism evidence="9 10">
    <name type="scientific">Sus scrofa</name>
    <name type="common">Pig</name>
    <dbReference type="NCBI Taxonomy" id="9823"/>
    <lineage>
        <taxon>Eukaryota</taxon>
        <taxon>Metazoa</taxon>
        <taxon>Chordata</taxon>
        <taxon>Craniata</taxon>
        <taxon>Vertebrata</taxon>
        <taxon>Euteleostomi</taxon>
        <taxon>Mammalia</taxon>
        <taxon>Eutheria</taxon>
        <taxon>Laurasiatheria</taxon>
        <taxon>Artiodactyla</taxon>
        <taxon>Suina</taxon>
        <taxon>Suidae</taxon>
        <taxon>Sus</taxon>
    </lineage>
</organism>
<evidence type="ECO:0000256" key="3">
    <source>
        <dbReference type="ARBA" id="ARBA00022553"/>
    </source>
</evidence>
<feature type="compositionally biased region" description="Polar residues" evidence="7">
    <location>
        <begin position="1169"/>
        <end position="1187"/>
    </location>
</feature>
<dbReference type="PANTHER" id="PTHR22741:SF11">
    <property type="entry name" value="SICKLE TAIL PROTEIN HOMOLOG"/>
    <property type="match status" value="1"/>
</dbReference>
<dbReference type="InterPro" id="IPR022782">
    <property type="entry name" value="AIP3-like_C"/>
</dbReference>
<evidence type="ECO:0000256" key="1">
    <source>
        <dbReference type="ARBA" id="ARBA00004245"/>
    </source>
</evidence>
<dbReference type="Proteomes" id="UP000694728">
    <property type="component" value="Unplaced"/>
</dbReference>
<feature type="region of interest" description="Disordered" evidence="7">
    <location>
        <begin position="603"/>
        <end position="631"/>
    </location>
</feature>
<evidence type="ECO:0000256" key="6">
    <source>
        <dbReference type="SAM" id="Coils"/>
    </source>
</evidence>
<feature type="compositionally biased region" description="Pro residues" evidence="7">
    <location>
        <begin position="311"/>
        <end position="327"/>
    </location>
</feature>
<feature type="domain" description="Actin interacting protein 3-like C-terminal" evidence="8">
    <location>
        <begin position="564"/>
        <end position="742"/>
    </location>
</feature>
<feature type="compositionally biased region" description="Basic and acidic residues" evidence="7">
    <location>
        <begin position="1193"/>
        <end position="1205"/>
    </location>
</feature>
<evidence type="ECO:0000256" key="4">
    <source>
        <dbReference type="ARBA" id="ARBA00023054"/>
    </source>
</evidence>
<feature type="compositionally biased region" description="Basic and acidic residues" evidence="7">
    <location>
        <begin position="1005"/>
        <end position="1016"/>
    </location>
</feature>
<evidence type="ECO:0000313" key="10">
    <source>
        <dbReference type="Proteomes" id="UP000694725"/>
    </source>
</evidence>
<comment type="subcellular location">
    <subcellularLocation>
        <location evidence="1">Cytoplasm</location>
        <location evidence="1">Cytoskeleton</location>
    </subcellularLocation>
</comment>
<feature type="compositionally biased region" description="Polar residues" evidence="7">
    <location>
        <begin position="48"/>
        <end position="62"/>
    </location>
</feature>
<feature type="region of interest" description="Disordered" evidence="7">
    <location>
        <begin position="897"/>
        <end position="929"/>
    </location>
</feature>
<evidence type="ECO:0000259" key="8">
    <source>
        <dbReference type="Pfam" id="PF03915"/>
    </source>
</evidence>
<dbReference type="Pfam" id="PF03915">
    <property type="entry name" value="AIP3"/>
    <property type="match status" value="2"/>
</dbReference>
<name>A0A8D1YGR5_PIG</name>
<evidence type="ECO:0000313" key="9">
    <source>
        <dbReference type="Ensembl" id="ENSSSCP00065017784.1"/>
    </source>
</evidence>
<feature type="region of interest" description="Disordered" evidence="7">
    <location>
        <begin position="993"/>
        <end position="1372"/>
    </location>
</feature>
<dbReference type="PANTHER" id="PTHR22741">
    <property type="entry name" value="P140CAP/SNIP-RELATED"/>
    <property type="match status" value="1"/>
</dbReference>
<feature type="compositionally biased region" description="Basic and acidic residues" evidence="7">
    <location>
        <begin position="1144"/>
        <end position="1156"/>
    </location>
</feature>
<feature type="domain" description="Actin interacting protein 3-like C-terminal" evidence="8">
    <location>
        <begin position="188"/>
        <end position="264"/>
    </location>
</feature>
<dbReference type="Ensembl" id="ENSSSCT00045003590.1">
    <property type="protein sequence ID" value="ENSSSCP00045002267.1"/>
    <property type="gene ID" value="ENSSSCG00045001894.1"/>
</dbReference>
<accession>A0A8D1YGR5</accession>
<dbReference type="InterPro" id="IPR051825">
    <property type="entry name" value="SRCIN1"/>
</dbReference>
<dbReference type="Proteomes" id="UP000694725">
    <property type="component" value="Unplaced"/>
</dbReference>
<dbReference type="Ensembl" id="ENSSSCT00065041945.1">
    <property type="protein sequence ID" value="ENSSSCP00065017784.1"/>
    <property type="gene ID" value="ENSSSCG00065030964.1"/>
</dbReference>
<evidence type="ECO:0000256" key="7">
    <source>
        <dbReference type="SAM" id="MobiDB-lite"/>
    </source>
</evidence>
<feature type="coiled-coil region" evidence="6">
    <location>
        <begin position="645"/>
        <end position="682"/>
    </location>
</feature>
<feature type="compositionally biased region" description="Basic and acidic residues" evidence="7">
    <location>
        <begin position="111"/>
        <end position="120"/>
    </location>
</feature>
<evidence type="ECO:0000256" key="2">
    <source>
        <dbReference type="ARBA" id="ARBA00022490"/>
    </source>
</evidence>
<feature type="compositionally biased region" description="Basic and acidic residues" evidence="7">
    <location>
        <begin position="38"/>
        <end position="47"/>
    </location>
</feature>
<keyword evidence="3" id="KW-0597">Phosphoprotein</keyword>
<feature type="region of interest" description="Disordered" evidence="7">
    <location>
        <begin position="291"/>
        <end position="332"/>
    </location>
</feature>
<feature type="compositionally biased region" description="Polar residues" evidence="7">
    <location>
        <begin position="18"/>
        <end position="34"/>
    </location>
</feature>
<feature type="region of interest" description="Disordered" evidence="7">
    <location>
        <begin position="111"/>
        <end position="177"/>
    </location>
</feature>
<feature type="compositionally biased region" description="Pro residues" evidence="7">
    <location>
        <begin position="1034"/>
        <end position="1043"/>
    </location>
</feature>
<feature type="compositionally biased region" description="Polar residues" evidence="7">
    <location>
        <begin position="1333"/>
        <end position="1372"/>
    </location>
</feature>
<evidence type="ECO:0000256" key="5">
    <source>
        <dbReference type="ARBA" id="ARBA00023212"/>
    </source>
</evidence>
<reference evidence="9" key="1">
    <citation type="submission" date="2025-05" db="UniProtKB">
        <authorList>
            <consortium name="Ensembl"/>
        </authorList>
    </citation>
    <scope>IDENTIFICATION</scope>
</reference>
<keyword evidence="5" id="KW-0206">Cytoskeleton</keyword>
<feature type="compositionally biased region" description="Low complexity" evidence="7">
    <location>
        <begin position="291"/>
        <end position="306"/>
    </location>
</feature>
<dbReference type="GO" id="GO:0005856">
    <property type="term" value="C:cytoskeleton"/>
    <property type="evidence" value="ECO:0007669"/>
    <property type="project" value="UniProtKB-SubCell"/>
</dbReference>
<sequence length="1372" mass="149129">MEENESQKCEPSLPYSADSRQMQEQGKSNLQVTSLEDAECRRTKERLSNGNSRVSASKSSRNLPRRHTLGGPRSSKEILGMQTSEMDRKREAFLEHLKQKYPHHATAIMGHQERLRDQTRSPKLSHSPQPPNLGDPVEHLSEASGDSLEAMSEGDAPSPFSRGSRTRASLPVVRSTNQTKERSLGVLYLQYGDETKQLRMPNEITSADTIRALFVSAFPQQLTMKMLESPSVAIYIKDESRNVYYELNDVRNIQDRSLLKVYNKDPAHAFNHTPKAVNGNMRMQRELVYARGDGPGASRPGPSAAPHAIPNSPPSTPVPHSMPPSPSRIPYGGTRPVVVPGNATIPRDRLSSLPVSRSISPSPSAILERRDVKPDEDMSGKNLAMYRNEGFYADPYLYHEGRMSIASSHGGHPLDVPDHIIAYHRTAIRSASAYCSPSLPAEMHMEQSLYRQKPRKYPESHLPTLGSKTPPASPHRVGDLRLVDMHAHHNAHGPPHTMQPDRVSPSRQAFKKEPGTLVYIEKPRTVPGLSGIVDLGPPLVEKQVFAYSTATIPKDRDTRERMQAMEKQIASLTGLVQSALFKGPLTSNSKDASSEKMMKTTANKNHADGAGTPQVSGGKTLGALESSGPPGQPLPAGASAIHMSLLDMRRNVAELRLQLQQMRQLQLQNQELLRAMMRKAELEISSKVIETMKRLEDPVQRQRVLVEQDRQKYLQEEEKIVRKLCDLEDFVEDLKKDSASASRVVTLKDVEDGAFLLRQVGEAVASLKGEFPTLQNKMRAILRIEVEAVRFLKEEPHRLDSLLQRVRGMTDTLTMLRRHVTDGLLKGTDAAQAAQYVAMEKATAAEVLKTQEEGQPLPGAGVPGDVKSEVVPLTVHHAQSSPVVIQPSQLSSALLNPAQHLPGGTGPHPASPPAVTKEAAPVPQSPQMPVNGSSMQSLFIDEIHSMSAKNRAVSIEKAERKWEEKRQNLDHYNGKEFEKLLEEAQANIMKSIPNLEMPPASGPHPKGDAPVDKPELSEDSPNSEQDLDKLGGRSPPPPPPPPRRSYLPGSGLTTTRSGDVVYTSRKESTTTKTSSEDAGPSPQARTTKGPTEESASAWTPSPPPVTTSFSKEEEEEEEGDKIMAELQAFQKCSLTDVNSNSHAEPSRVDGHIKDTRPGATVPPKEKKGSTGTPQTSRMPVPMSSKNRPGSLDKPGKQSKLQDPRQYRQANGSAKKAGGDCKPAFPSLPASKIPALSPSSGKSSSLPSSSGDSSNFPNPPATKPSVPSNPLSPQTGRSAPSASLIPSVSNGSLKFQSPTHTGKGHPLSFSLQTQNGRAAPPSFSSSPPSPASPTSLNQGAKSIRTVHTPSLTSYKAQNGSSSKATPSTAKETS</sequence>
<gene>
    <name evidence="9" type="primary">KIAA1217</name>
</gene>
<feature type="compositionally biased region" description="Polar residues" evidence="7">
    <location>
        <begin position="1264"/>
        <end position="1299"/>
    </location>
</feature>
<keyword evidence="4 6" id="KW-0175">Coiled coil</keyword>
<dbReference type="Gene3D" id="1.20.58.1540">
    <property type="entry name" value="Actin interacting protein 3, C-terminal domain"/>
    <property type="match status" value="1"/>
</dbReference>
<protein>
    <submittedName>
        <fullName evidence="9">KIAA1217</fullName>
    </submittedName>
</protein>